<sequence>MKDGNRRNKLYINNHNNTFTERAKEYGLDISGYCTQASFFDYDLDGDLDCFLINNSPIPFSSLNYADMRDVDINKWNVDDKLKGGGNHLYRNDGGHFTEVTRDAGLHTGLISFGLGVSVGDINLDGYPDIYVGNDFIEKDYLYINQGNGTFKDEMENCVQKISMSSMSTDLGDINNDGYPDIFTTDMIPDDDYRLKTTGTFDNIDLFISKQKAGLYHQYVRNCLQLNNGNGSFSEVADYCGVAATDWSWGALFFDADNDGLNDIFVCNGITKDVGDLDFLDFFSNDVYNKMLETGKRAEMEEILKHIPVTPLRNRFFRNKGQLQFEDAGQTSGLEQKTFSNSIAYADLDGDGDLDLVINNENGPAFVYRNNSREINGNAYIGV</sequence>
<dbReference type="InterPro" id="IPR027039">
    <property type="entry name" value="Crtac1"/>
</dbReference>
<gene>
    <name evidence="2" type="ORF">SAMN02745131_04238</name>
</gene>
<organism evidence="2 3">
    <name type="scientific">Flavisolibacter ginsengisoli DSM 18119</name>
    <dbReference type="NCBI Taxonomy" id="1121884"/>
    <lineage>
        <taxon>Bacteria</taxon>
        <taxon>Pseudomonadati</taxon>
        <taxon>Bacteroidota</taxon>
        <taxon>Chitinophagia</taxon>
        <taxon>Chitinophagales</taxon>
        <taxon>Chitinophagaceae</taxon>
        <taxon>Flavisolibacter</taxon>
    </lineage>
</organism>
<dbReference type="STRING" id="1121884.SAMN02745131_04238"/>
<evidence type="ECO:0000256" key="1">
    <source>
        <dbReference type="ARBA" id="ARBA00022729"/>
    </source>
</evidence>
<protein>
    <submittedName>
        <fullName evidence="2">Repeat domain-containing protein</fullName>
    </submittedName>
</protein>
<keyword evidence="3" id="KW-1185">Reference proteome</keyword>
<keyword evidence="1" id="KW-0732">Signal</keyword>
<evidence type="ECO:0000313" key="3">
    <source>
        <dbReference type="Proteomes" id="UP000184048"/>
    </source>
</evidence>
<reference evidence="2 3" key="1">
    <citation type="submission" date="2016-11" db="EMBL/GenBank/DDBJ databases">
        <authorList>
            <person name="Jaros S."/>
            <person name="Januszkiewicz K."/>
            <person name="Wedrychowicz H."/>
        </authorList>
    </citation>
    <scope>NUCLEOTIDE SEQUENCE [LARGE SCALE GENOMIC DNA]</scope>
    <source>
        <strain evidence="2 3">DSM 18119</strain>
    </source>
</reference>
<dbReference type="InterPro" id="IPR028994">
    <property type="entry name" value="Integrin_alpha_N"/>
</dbReference>
<dbReference type="RefSeq" id="WP_139256557.1">
    <property type="nucleotide sequence ID" value="NZ_FQUU01000055.1"/>
</dbReference>
<dbReference type="InterPro" id="IPR013517">
    <property type="entry name" value="FG-GAP"/>
</dbReference>
<dbReference type="PANTHER" id="PTHR16026">
    <property type="entry name" value="CARTILAGE ACIDIC PROTEIN 1"/>
    <property type="match status" value="1"/>
</dbReference>
<dbReference type="SUPFAM" id="SSF69318">
    <property type="entry name" value="Integrin alpha N-terminal domain"/>
    <property type="match status" value="1"/>
</dbReference>
<dbReference type="AlphaFoldDB" id="A0A1M5GXW4"/>
<accession>A0A1M5GXW4</accession>
<dbReference type="Gene3D" id="2.130.10.130">
    <property type="entry name" value="Integrin alpha, N-terminal"/>
    <property type="match status" value="2"/>
</dbReference>
<proteinExistence type="predicted"/>
<evidence type="ECO:0000313" key="2">
    <source>
        <dbReference type="EMBL" id="SHG08322.1"/>
    </source>
</evidence>
<name>A0A1M5GXW4_9BACT</name>
<feature type="non-terminal residue" evidence="2">
    <location>
        <position position="383"/>
    </location>
</feature>
<dbReference type="Pfam" id="PF13517">
    <property type="entry name" value="FG-GAP_3"/>
    <property type="match status" value="4"/>
</dbReference>
<dbReference type="OrthoDB" id="600363at2"/>
<dbReference type="EMBL" id="FQUU01000055">
    <property type="protein sequence ID" value="SHG08322.1"/>
    <property type="molecule type" value="Genomic_DNA"/>
</dbReference>
<dbReference type="Proteomes" id="UP000184048">
    <property type="component" value="Unassembled WGS sequence"/>
</dbReference>
<dbReference type="PANTHER" id="PTHR16026:SF0">
    <property type="entry name" value="CARTILAGE ACIDIC PROTEIN 1"/>
    <property type="match status" value="1"/>
</dbReference>